<dbReference type="Gene3D" id="1.20.1720.10">
    <property type="entry name" value="Multidrug resistance protein D"/>
    <property type="match status" value="1"/>
</dbReference>
<dbReference type="RefSeq" id="XP_012180948.1">
    <property type="nucleotide sequence ID" value="XM_012325558.1"/>
</dbReference>
<dbReference type="SUPFAM" id="SSF103473">
    <property type="entry name" value="MFS general substrate transporter"/>
    <property type="match status" value="1"/>
</dbReference>
<evidence type="ECO:0000259" key="6">
    <source>
        <dbReference type="PROSITE" id="PS50850"/>
    </source>
</evidence>
<feature type="transmembrane region" description="Helical" evidence="5">
    <location>
        <begin position="423"/>
        <end position="444"/>
    </location>
</feature>
<evidence type="ECO:0000313" key="8">
    <source>
        <dbReference type="Proteomes" id="UP000006352"/>
    </source>
</evidence>
<keyword evidence="4 5" id="KW-0472">Membrane</keyword>
<dbReference type="OrthoDB" id="10021397at2759"/>
<gene>
    <name evidence="7" type="ORF">FIBRA_03728</name>
</gene>
<protein>
    <recommendedName>
        <fullName evidence="6">Major facilitator superfamily (MFS) profile domain-containing protein</fullName>
    </recommendedName>
</protein>
<evidence type="ECO:0000313" key="7">
    <source>
        <dbReference type="EMBL" id="CCM01665.1"/>
    </source>
</evidence>
<feature type="transmembrane region" description="Helical" evidence="5">
    <location>
        <begin position="290"/>
        <end position="309"/>
    </location>
</feature>
<dbReference type="AlphaFoldDB" id="J4GNM8"/>
<feature type="transmembrane region" description="Helical" evidence="5">
    <location>
        <begin position="221"/>
        <end position="243"/>
    </location>
</feature>
<dbReference type="GO" id="GO:0005886">
    <property type="term" value="C:plasma membrane"/>
    <property type="evidence" value="ECO:0007669"/>
    <property type="project" value="TreeGrafter"/>
</dbReference>
<feature type="transmembrane region" description="Helical" evidence="5">
    <location>
        <begin position="398"/>
        <end position="416"/>
    </location>
</feature>
<dbReference type="PANTHER" id="PTHR23501">
    <property type="entry name" value="MAJOR FACILITATOR SUPERFAMILY"/>
    <property type="match status" value="1"/>
</dbReference>
<evidence type="ECO:0000256" key="3">
    <source>
        <dbReference type="ARBA" id="ARBA00022989"/>
    </source>
</evidence>
<dbReference type="Proteomes" id="UP000006352">
    <property type="component" value="Unassembled WGS sequence"/>
</dbReference>
<dbReference type="InterPro" id="IPR036259">
    <property type="entry name" value="MFS_trans_sf"/>
</dbReference>
<evidence type="ECO:0000256" key="1">
    <source>
        <dbReference type="ARBA" id="ARBA00004141"/>
    </source>
</evidence>
<dbReference type="CDD" id="cd17502">
    <property type="entry name" value="MFS_Azr1_MDR_like"/>
    <property type="match status" value="1"/>
</dbReference>
<dbReference type="PROSITE" id="PS50850">
    <property type="entry name" value="MFS"/>
    <property type="match status" value="1"/>
</dbReference>
<dbReference type="InterPro" id="IPR020846">
    <property type="entry name" value="MFS_dom"/>
</dbReference>
<feature type="transmembrane region" description="Helical" evidence="5">
    <location>
        <begin position="249"/>
        <end position="269"/>
    </location>
</feature>
<dbReference type="Gene3D" id="1.20.1250.20">
    <property type="entry name" value="MFS general substrate transporter like domains"/>
    <property type="match status" value="1"/>
</dbReference>
<feature type="transmembrane region" description="Helical" evidence="5">
    <location>
        <begin position="565"/>
        <end position="587"/>
    </location>
</feature>
<proteinExistence type="predicted"/>
<dbReference type="GO" id="GO:0022857">
    <property type="term" value="F:transmembrane transporter activity"/>
    <property type="evidence" value="ECO:0007669"/>
    <property type="project" value="InterPro"/>
</dbReference>
<evidence type="ECO:0000256" key="4">
    <source>
        <dbReference type="ARBA" id="ARBA00023136"/>
    </source>
</evidence>
<feature type="transmembrane region" description="Helical" evidence="5">
    <location>
        <begin position="321"/>
        <end position="338"/>
    </location>
</feature>
<keyword evidence="8" id="KW-1185">Reference proteome</keyword>
<evidence type="ECO:0000256" key="2">
    <source>
        <dbReference type="ARBA" id="ARBA00022692"/>
    </source>
</evidence>
<dbReference type="HOGENOM" id="CLU_000960_22_0_1"/>
<feature type="domain" description="Major facilitator superfamily (MFS) profile" evidence="6">
    <location>
        <begin position="98"/>
        <end position="588"/>
    </location>
</feature>
<dbReference type="GeneID" id="24096576"/>
<dbReference type="InterPro" id="IPR011701">
    <property type="entry name" value="MFS"/>
</dbReference>
<feature type="transmembrane region" description="Helical" evidence="5">
    <location>
        <begin position="188"/>
        <end position="209"/>
    </location>
</feature>
<dbReference type="InParanoid" id="J4GNM8"/>
<evidence type="ECO:0000256" key="5">
    <source>
        <dbReference type="SAM" id="Phobius"/>
    </source>
</evidence>
<organism evidence="7 8">
    <name type="scientific">Fibroporia radiculosa</name>
    <dbReference type="NCBI Taxonomy" id="599839"/>
    <lineage>
        <taxon>Eukaryota</taxon>
        <taxon>Fungi</taxon>
        <taxon>Dikarya</taxon>
        <taxon>Basidiomycota</taxon>
        <taxon>Agaricomycotina</taxon>
        <taxon>Agaricomycetes</taxon>
        <taxon>Polyporales</taxon>
        <taxon>Fibroporiaceae</taxon>
        <taxon>Fibroporia</taxon>
    </lineage>
</organism>
<keyword evidence="3 5" id="KW-1133">Transmembrane helix</keyword>
<dbReference type="STRING" id="599839.J4GNM8"/>
<feature type="transmembrane region" description="Helical" evidence="5">
    <location>
        <begin position="163"/>
        <end position="182"/>
    </location>
</feature>
<accession>J4GNM8</accession>
<feature type="transmembrane region" description="Helical" evidence="5">
    <location>
        <begin position="456"/>
        <end position="477"/>
    </location>
</feature>
<dbReference type="EMBL" id="HE797044">
    <property type="protein sequence ID" value="CCM01665.1"/>
    <property type="molecule type" value="Genomic_DNA"/>
</dbReference>
<dbReference type="PANTHER" id="PTHR23501:SF43">
    <property type="entry name" value="MULTIDRUG TRANSPORTER, PUTATIVE (AFU_ORTHOLOGUE AFUA_6G03040)-RELATED"/>
    <property type="match status" value="1"/>
</dbReference>
<feature type="transmembrane region" description="Helical" evidence="5">
    <location>
        <begin position="359"/>
        <end position="378"/>
    </location>
</feature>
<dbReference type="PRINTS" id="PR01036">
    <property type="entry name" value="TCRTETB"/>
</dbReference>
<feature type="transmembrane region" description="Helical" evidence="5">
    <location>
        <begin position="97"/>
        <end position="120"/>
    </location>
</feature>
<dbReference type="Pfam" id="PF07690">
    <property type="entry name" value="MFS_1"/>
    <property type="match status" value="1"/>
</dbReference>
<name>J4GNM8_9APHY</name>
<reference evidence="7 8" key="1">
    <citation type="journal article" date="2012" name="Appl. Environ. Microbiol.">
        <title>Short-read sequencing for genomic analysis of the brown rot fungus Fibroporia radiculosa.</title>
        <authorList>
            <person name="Tang J.D."/>
            <person name="Perkins A.D."/>
            <person name="Sonstegard T.S."/>
            <person name="Schroeder S.G."/>
            <person name="Burgess S.C."/>
            <person name="Diehl S.V."/>
        </authorList>
    </citation>
    <scope>NUCLEOTIDE SEQUENCE [LARGE SCALE GENOMIC DNA]</scope>
    <source>
        <strain evidence="7 8">TFFH 294</strain>
    </source>
</reference>
<feature type="transmembrane region" description="Helical" evidence="5">
    <location>
        <begin position="132"/>
        <end position="151"/>
    </location>
</feature>
<sequence length="630" mass="67599">MTLEKLATCVWTVKLISEYENGINDISDLDGLAVLPPLHLPPVSVVRSPMDTVAQLTHDQLPNAASHSHSTLATVTSPLRRQVHPEQYHIYGHKRSIVVVALALVLFVSALDSTIVSVALPVIGADFDDYSQASWVVTAYLITYTAFLPIVSKCTDIFGRRPILVFSTLFFMLWSGACGGAKTMKQLIVFRALQGIGGSAIYSAVIVTISTIVPRTEIAKYIPVIGTVFAMSSVAGPLIGGAIVSHIHWGWIFFVNLPIGAIGTCLLLYGLKDPQQEPLSWNIIARRVDWIGNFLLLASSALISFALQVGGLSYPWISAKVLAPIIISVCLLPPLVYFETRHPEPVIPLSLFKDRNYSLIVIFTLCLGAGCYTTTIFLPQRMQVVDLASPITAGVRMLPQLLLTGLMSIVASAIVMKTHRFRGIMWASASLAPVVCGLFSILTVHTSFSQQYGFEALAGIAFGTTLPVSTIIVQFSIERSEIASATGFQSFTWQLGALIGIAADTAILNGVVMSRLNLLADNNGPLADPALRGAILQNPAGMLSKLDSVSRAYVQDAYSSGFSKVFIFAAGCLAAGALATFGLLHVFPSDLIADTEDARKPNGQPNGRWSDDVDTGSSVMLIGALTDDTD</sequence>
<comment type="subcellular location">
    <subcellularLocation>
        <location evidence="1">Membrane</location>
        <topology evidence="1">Multi-pass membrane protein</topology>
    </subcellularLocation>
</comment>
<keyword evidence="2 5" id="KW-0812">Transmembrane</keyword>